<feature type="transmembrane region" description="Helical" evidence="5">
    <location>
        <begin position="411"/>
        <end position="432"/>
    </location>
</feature>
<sequence>MTIASEEFNSVSTADQSSPASQQLSYFRTLAYAGIVGAAGGLVATIYYFVLEQLLEIVWDSGREFILGWFPAWLPHWHYTWIVATVGGLGVGLCLYFLGLPGEMALVIDRVHDAGRLDPKQTPGMIATSLVSITAGGSLGPEAPLVQINGSLGSWIAEKLNLTLENTRVMTFCGMGAALAAFFGDPIGGPMFALEIPHRRGLEYYEAIIPAMVAGICSFAVFRMGTGLEVGGIYNFGRFGVLPNLSWFNLLEGALLGLVGALAGILFIGIFRLVKWMIQKIEHRHILLALMGGLGIGWIAVLYPATLFFSEQQIETELLAQSASLGVITLLGICLTKMVAICFTIHGGFRGGFIFPLFFTGASLGLAIAFGIPSIHPTIAVLCCMAAINVAITKTPISTTIILTVLSDTTILPVIAISSFTSFLLTSNIGLLKTQRARATESLSGLDVTEAEAGA</sequence>
<feature type="transmembrane region" description="Helical" evidence="5">
    <location>
        <begin position="207"/>
        <end position="234"/>
    </location>
</feature>
<dbReference type="PRINTS" id="PR00762">
    <property type="entry name" value="CLCHANNEL"/>
</dbReference>
<feature type="transmembrane region" description="Helical" evidence="5">
    <location>
        <begin position="30"/>
        <end position="50"/>
    </location>
</feature>
<keyword evidence="4 5" id="KW-0472">Membrane</keyword>
<evidence type="ECO:0000256" key="5">
    <source>
        <dbReference type="SAM" id="Phobius"/>
    </source>
</evidence>
<evidence type="ECO:0000256" key="4">
    <source>
        <dbReference type="ARBA" id="ARBA00023136"/>
    </source>
</evidence>
<keyword evidence="3 5" id="KW-1133">Transmembrane helix</keyword>
<name>A0ABS5Y4N5_9CYAN</name>
<evidence type="ECO:0000313" key="6">
    <source>
        <dbReference type="EMBL" id="MBT9312798.1"/>
    </source>
</evidence>
<dbReference type="RefSeq" id="WP_215618704.1">
    <property type="nucleotide sequence ID" value="NZ_JADOER010000010.1"/>
</dbReference>
<comment type="subcellular location">
    <subcellularLocation>
        <location evidence="1">Membrane</location>
        <topology evidence="1">Multi-pass membrane protein</topology>
    </subcellularLocation>
</comment>
<proteinExistence type="predicted"/>
<dbReference type="PANTHER" id="PTHR43427:SF12">
    <property type="entry name" value="CHLORIDE TRANSPORTER"/>
    <property type="match status" value="1"/>
</dbReference>
<dbReference type="Gene3D" id="1.10.3080.10">
    <property type="entry name" value="Clc chloride channel"/>
    <property type="match status" value="1"/>
</dbReference>
<feature type="transmembrane region" description="Helical" evidence="5">
    <location>
        <begin position="79"/>
        <end position="100"/>
    </location>
</feature>
<reference evidence="6 7" key="1">
    <citation type="journal article" date="2021" name="Mar. Drugs">
        <title>Genome Reduction and Secondary Metabolism of the Marine Sponge-Associated Cyanobacterium Leptothoe.</title>
        <authorList>
            <person name="Konstantinou D."/>
            <person name="Popin R.V."/>
            <person name="Fewer D.P."/>
            <person name="Sivonen K."/>
            <person name="Gkelis S."/>
        </authorList>
    </citation>
    <scope>NUCLEOTIDE SEQUENCE [LARGE SCALE GENOMIC DNA]</scope>
    <source>
        <strain evidence="6 7">TAU-MAC 1615</strain>
    </source>
</reference>
<accession>A0ABS5Y4N5</accession>
<dbReference type="InterPro" id="IPR050368">
    <property type="entry name" value="ClC-type_chloride_channel"/>
</dbReference>
<dbReference type="CDD" id="cd00400">
    <property type="entry name" value="Voltage_gated_ClC"/>
    <property type="match status" value="1"/>
</dbReference>
<gene>
    <name evidence="6" type="ORF">IXB28_11315</name>
</gene>
<feature type="transmembrane region" description="Helical" evidence="5">
    <location>
        <begin position="352"/>
        <end position="372"/>
    </location>
</feature>
<dbReference type="Pfam" id="PF00654">
    <property type="entry name" value="Voltage_CLC"/>
    <property type="match status" value="1"/>
</dbReference>
<evidence type="ECO:0000256" key="3">
    <source>
        <dbReference type="ARBA" id="ARBA00022989"/>
    </source>
</evidence>
<feature type="transmembrane region" description="Helical" evidence="5">
    <location>
        <begin position="254"/>
        <end position="274"/>
    </location>
</feature>
<evidence type="ECO:0000256" key="2">
    <source>
        <dbReference type="ARBA" id="ARBA00022692"/>
    </source>
</evidence>
<dbReference type="PANTHER" id="PTHR43427">
    <property type="entry name" value="CHLORIDE CHANNEL PROTEIN CLC-E"/>
    <property type="match status" value="1"/>
</dbReference>
<protein>
    <submittedName>
        <fullName evidence="6">Chloride channel protein</fullName>
    </submittedName>
</protein>
<keyword evidence="7" id="KW-1185">Reference proteome</keyword>
<keyword evidence="2 5" id="KW-0812">Transmembrane</keyword>
<feature type="transmembrane region" description="Helical" evidence="5">
    <location>
        <begin position="325"/>
        <end position="345"/>
    </location>
</feature>
<dbReference type="Proteomes" id="UP001196661">
    <property type="component" value="Unassembled WGS sequence"/>
</dbReference>
<organism evidence="6 7">
    <name type="scientific">Leptothoe kymatousa TAU-MAC 1615</name>
    <dbReference type="NCBI Taxonomy" id="2364775"/>
    <lineage>
        <taxon>Bacteria</taxon>
        <taxon>Bacillati</taxon>
        <taxon>Cyanobacteriota</taxon>
        <taxon>Cyanophyceae</taxon>
        <taxon>Nodosilineales</taxon>
        <taxon>Cymatolegaceae</taxon>
        <taxon>Leptothoe</taxon>
        <taxon>Leptothoe kymatousa</taxon>
    </lineage>
</organism>
<dbReference type="InterPro" id="IPR001807">
    <property type="entry name" value="ClC"/>
</dbReference>
<feature type="transmembrane region" description="Helical" evidence="5">
    <location>
        <begin position="286"/>
        <end position="305"/>
    </location>
</feature>
<comment type="caution">
    <text evidence="6">The sequence shown here is derived from an EMBL/GenBank/DDBJ whole genome shotgun (WGS) entry which is preliminary data.</text>
</comment>
<dbReference type="InterPro" id="IPR014743">
    <property type="entry name" value="Cl-channel_core"/>
</dbReference>
<evidence type="ECO:0000313" key="7">
    <source>
        <dbReference type="Proteomes" id="UP001196661"/>
    </source>
</evidence>
<evidence type="ECO:0000256" key="1">
    <source>
        <dbReference type="ARBA" id="ARBA00004141"/>
    </source>
</evidence>
<dbReference type="SUPFAM" id="SSF81340">
    <property type="entry name" value="Clc chloride channel"/>
    <property type="match status" value="1"/>
</dbReference>
<dbReference type="EMBL" id="JADOER010000010">
    <property type="protein sequence ID" value="MBT9312798.1"/>
    <property type="molecule type" value="Genomic_DNA"/>
</dbReference>